<feature type="domain" description="THAP-type" evidence="6">
    <location>
        <begin position="1"/>
        <end position="53"/>
    </location>
</feature>
<dbReference type="EMBL" id="GL445129">
    <property type="protein sequence ID" value="EFN90173.1"/>
    <property type="molecule type" value="Genomic_DNA"/>
</dbReference>
<organism evidence="8">
    <name type="scientific">Harpegnathos saltator</name>
    <name type="common">Jerdon's jumping ant</name>
    <dbReference type="NCBI Taxonomy" id="610380"/>
    <lineage>
        <taxon>Eukaryota</taxon>
        <taxon>Metazoa</taxon>
        <taxon>Ecdysozoa</taxon>
        <taxon>Arthropoda</taxon>
        <taxon>Hexapoda</taxon>
        <taxon>Insecta</taxon>
        <taxon>Pterygota</taxon>
        <taxon>Neoptera</taxon>
        <taxon>Endopterygota</taxon>
        <taxon>Hymenoptera</taxon>
        <taxon>Apocrita</taxon>
        <taxon>Aculeata</taxon>
        <taxon>Formicoidea</taxon>
        <taxon>Formicidae</taxon>
        <taxon>Ponerinae</taxon>
        <taxon>Ponerini</taxon>
        <taxon>Harpegnathos</taxon>
    </lineage>
</organism>
<evidence type="ECO:0000259" key="6">
    <source>
        <dbReference type="PROSITE" id="PS50950"/>
    </source>
</evidence>
<feature type="non-terminal residue" evidence="7">
    <location>
        <position position="1"/>
    </location>
</feature>
<feature type="non-terminal residue" evidence="7">
    <location>
        <position position="53"/>
    </location>
</feature>
<sequence>RSKLWVLACGRDDLSLKKCIELCNNYRVCKLHFENKMFLNYEKTRLQPNAVPS</sequence>
<keyword evidence="1" id="KW-0479">Metal-binding</keyword>
<evidence type="ECO:0000256" key="2">
    <source>
        <dbReference type="ARBA" id="ARBA00022771"/>
    </source>
</evidence>
<dbReference type="InterPro" id="IPR006612">
    <property type="entry name" value="THAP_Znf"/>
</dbReference>
<keyword evidence="4 5" id="KW-0238">DNA-binding</keyword>
<protein>
    <recommendedName>
        <fullName evidence="6">THAP-type domain-containing protein</fullName>
    </recommendedName>
</protein>
<accession>E2B2A8</accession>
<keyword evidence="3" id="KW-0862">Zinc</keyword>
<proteinExistence type="predicted"/>
<dbReference type="InParanoid" id="E2B2A8"/>
<dbReference type="OMA" id="CASHFEE"/>
<dbReference type="GO" id="GO:0008270">
    <property type="term" value="F:zinc ion binding"/>
    <property type="evidence" value="ECO:0007669"/>
    <property type="project" value="UniProtKB-KW"/>
</dbReference>
<evidence type="ECO:0000256" key="5">
    <source>
        <dbReference type="PROSITE-ProRule" id="PRU00309"/>
    </source>
</evidence>
<dbReference type="Pfam" id="PF05485">
    <property type="entry name" value="THAP"/>
    <property type="match status" value="1"/>
</dbReference>
<evidence type="ECO:0000256" key="3">
    <source>
        <dbReference type="ARBA" id="ARBA00022833"/>
    </source>
</evidence>
<keyword evidence="8" id="KW-1185">Reference proteome</keyword>
<dbReference type="AlphaFoldDB" id="E2B2A8"/>
<evidence type="ECO:0000313" key="7">
    <source>
        <dbReference type="EMBL" id="EFN90173.1"/>
    </source>
</evidence>
<name>E2B2A8_HARSA</name>
<reference evidence="7 8" key="1">
    <citation type="journal article" date="2010" name="Science">
        <title>Genomic comparison of the ants Camponotus floridanus and Harpegnathos saltator.</title>
        <authorList>
            <person name="Bonasio R."/>
            <person name="Zhang G."/>
            <person name="Ye C."/>
            <person name="Mutti N.S."/>
            <person name="Fang X."/>
            <person name="Qin N."/>
            <person name="Donahue G."/>
            <person name="Yang P."/>
            <person name="Li Q."/>
            <person name="Li C."/>
            <person name="Zhang P."/>
            <person name="Huang Z."/>
            <person name="Berger S.L."/>
            <person name="Reinberg D."/>
            <person name="Wang J."/>
            <person name="Liebig J."/>
        </authorList>
    </citation>
    <scope>NUCLEOTIDE SEQUENCE [LARGE SCALE GENOMIC DNA]</scope>
    <source>
        <strain evidence="7 8">R22 G/1</strain>
    </source>
</reference>
<evidence type="ECO:0000313" key="8">
    <source>
        <dbReference type="Proteomes" id="UP000008237"/>
    </source>
</evidence>
<dbReference type="GO" id="GO:0003677">
    <property type="term" value="F:DNA binding"/>
    <property type="evidence" value="ECO:0007669"/>
    <property type="project" value="UniProtKB-UniRule"/>
</dbReference>
<evidence type="ECO:0000256" key="1">
    <source>
        <dbReference type="ARBA" id="ARBA00022723"/>
    </source>
</evidence>
<dbReference type="SUPFAM" id="SSF57716">
    <property type="entry name" value="Glucocorticoid receptor-like (DNA-binding domain)"/>
    <property type="match status" value="1"/>
</dbReference>
<keyword evidence="2 5" id="KW-0863">Zinc-finger</keyword>
<evidence type="ECO:0000256" key="4">
    <source>
        <dbReference type="ARBA" id="ARBA00023125"/>
    </source>
</evidence>
<dbReference type="PROSITE" id="PS50950">
    <property type="entry name" value="ZF_THAP"/>
    <property type="match status" value="1"/>
</dbReference>
<gene>
    <name evidence="7" type="ORF">EAI_16897</name>
</gene>
<dbReference type="Proteomes" id="UP000008237">
    <property type="component" value="Unassembled WGS sequence"/>
</dbReference>